<dbReference type="InterPro" id="IPR042244">
    <property type="entry name" value="HypD_2_sf"/>
</dbReference>
<organism evidence="4 5">
    <name type="scientific">Thermanaeromonas toyohensis ToBE</name>
    <dbReference type="NCBI Taxonomy" id="698762"/>
    <lineage>
        <taxon>Bacteria</taxon>
        <taxon>Bacillati</taxon>
        <taxon>Bacillota</taxon>
        <taxon>Clostridia</taxon>
        <taxon>Neomoorellales</taxon>
        <taxon>Neomoorellaceae</taxon>
        <taxon>Thermanaeromonas</taxon>
    </lineage>
</organism>
<accession>A0A1W1VZT7</accession>
<keyword evidence="2" id="KW-0479">Metal-binding</keyword>
<dbReference type="EMBL" id="LT838272">
    <property type="protein sequence ID" value="SMB98892.1"/>
    <property type="molecule type" value="Genomic_DNA"/>
</dbReference>
<dbReference type="RefSeq" id="WP_157109962.1">
    <property type="nucleotide sequence ID" value="NZ_LT838272.1"/>
</dbReference>
<comment type="similarity">
    <text evidence="1">Belongs to the HypD family.</text>
</comment>
<protein>
    <submittedName>
        <fullName evidence="4">Hydrogenase expression/formation protein HypD</fullName>
    </submittedName>
</protein>
<evidence type="ECO:0000313" key="5">
    <source>
        <dbReference type="Proteomes" id="UP000192569"/>
    </source>
</evidence>
<dbReference type="PANTHER" id="PTHR30149:SF0">
    <property type="entry name" value="HYDROGENASE MATURATION FACTOR HYPD"/>
    <property type="match status" value="1"/>
</dbReference>
<dbReference type="AlphaFoldDB" id="A0A1W1VZT7"/>
<sequence length="369" mass="40178">MKLWVLYRQRELGENVLAKVKALAREAADKLGRRPVIMEVCGTHTVALGRTGLRSLLADYLDLRSGPGCPVCVTAPEDIDYMLLLARQPDVVVATFGDMLRVPGSYGSLEQARAEGSQVQVCYSPREAVELAKSYPDKTVVFLGIGFETTAPAVALALKEAITEKLKNFLLYSAHKLVPPALSLLASDPELGLDGFILPGHVSAILGRQAFIFLAEKYNLPAAIAGFEPLDILGALMELLPLILRREAQVINAYPRVVTETGNQKAQKILEEIFSPHSANWRGLGIIPESGLKLKACYQDFEARERYPLEVRPSPPPAGCRCGAILKGLSLPPECPLFGRRCTPLTPVGPCMVSSEGSCAAYYRYSQNI</sequence>
<dbReference type="Gene3D" id="3.40.50.11740">
    <property type="entry name" value="HypD, alpha/beta domain 2"/>
    <property type="match status" value="2"/>
</dbReference>
<dbReference type="NCBIfam" id="TIGR00075">
    <property type="entry name" value="hypD"/>
    <property type="match status" value="1"/>
</dbReference>
<dbReference type="GO" id="GO:0051604">
    <property type="term" value="P:protein maturation"/>
    <property type="evidence" value="ECO:0007669"/>
    <property type="project" value="TreeGrafter"/>
</dbReference>
<dbReference type="PIRSF" id="PIRSF005622">
    <property type="entry name" value="Hydrgn_mat_hypD"/>
    <property type="match status" value="1"/>
</dbReference>
<dbReference type="GO" id="GO:0070025">
    <property type="term" value="F:carbon monoxide binding"/>
    <property type="evidence" value="ECO:0007669"/>
    <property type="project" value="TreeGrafter"/>
</dbReference>
<dbReference type="InterPro" id="IPR042243">
    <property type="entry name" value="HypD_1"/>
</dbReference>
<dbReference type="OrthoDB" id="9770424at2"/>
<dbReference type="Gene3D" id="6.10.20.100">
    <property type="match status" value="1"/>
</dbReference>
<evidence type="ECO:0000256" key="1">
    <source>
        <dbReference type="ARBA" id="ARBA00007888"/>
    </source>
</evidence>
<keyword evidence="3" id="KW-0408">Iron</keyword>
<dbReference type="Proteomes" id="UP000192569">
    <property type="component" value="Chromosome I"/>
</dbReference>
<dbReference type="InterPro" id="IPR002780">
    <property type="entry name" value="Hyd_form_HypD"/>
</dbReference>
<proteinExistence type="inferred from homology"/>
<dbReference type="STRING" id="698762.SAMN00808754_2608"/>
<dbReference type="Pfam" id="PF01924">
    <property type="entry name" value="HypD"/>
    <property type="match status" value="1"/>
</dbReference>
<evidence type="ECO:0000256" key="2">
    <source>
        <dbReference type="ARBA" id="ARBA00022723"/>
    </source>
</evidence>
<evidence type="ECO:0000256" key="3">
    <source>
        <dbReference type="ARBA" id="ARBA00023004"/>
    </source>
</evidence>
<reference evidence="4 5" key="1">
    <citation type="submission" date="2017-04" db="EMBL/GenBank/DDBJ databases">
        <authorList>
            <person name="Afonso C.L."/>
            <person name="Miller P.J."/>
            <person name="Scott M.A."/>
            <person name="Spackman E."/>
            <person name="Goraichik I."/>
            <person name="Dimitrov K.M."/>
            <person name="Suarez D.L."/>
            <person name="Swayne D.E."/>
        </authorList>
    </citation>
    <scope>NUCLEOTIDE SEQUENCE [LARGE SCALE GENOMIC DNA]</scope>
    <source>
        <strain evidence="4 5">ToBE</strain>
    </source>
</reference>
<dbReference type="GO" id="GO:0005506">
    <property type="term" value="F:iron ion binding"/>
    <property type="evidence" value="ECO:0007669"/>
    <property type="project" value="TreeGrafter"/>
</dbReference>
<evidence type="ECO:0000313" key="4">
    <source>
        <dbReference type="EMBL" id="SMB98892.1"/>
    </source>
</evidence>
<gene>
    <name evidence="4" type="ORF">SAMN00808754_2608</name>
</gene>
<keyword evidence="5" id="KW-1185">Reference proteome</keyword>
<dbReference type="PANTHER" id="PTHR30149">
    <property type="entry name" value="HYDROGENASE PROTEIN ASSEMBLY PROTEIN HYPD"/>
    <property type="match status" value="1"/>
</dbReference>
<dbReference type="GO" id="GO:0051539">
    <property type="term" value="F:4 iron, 4 sulfur cluster binding"/>
    <property type="evidence" value="ECO:0007669"/>
    <property type="project" value="TreeGrafter"/>
</dbReference>
<name>A0A1W1VZT7_9FIRM</name>